<organism evidence="2 3">
    <name type="scientific">Rhamnella rubrinervis</name>
    <dbReference type="NCBI Taxonomy" id="2594499"/>
    <lineage>
        <taxon>Eukaryota</taxon>
        <taxon>Viridiplantae</taxon>
        <taxon>Streptophyta</taxon>
        <taxon>Embryophyta</taxon>
        <taxon>Tracheophyta</taxon>
        <taxon>Spermatophyta</taxon>
        <taxon>Magnoliopsida</taxon>
        <taxon>eudicotyledons</taxon>
        <taxon>Gunneridae</taxon>
        <taxon>Pentapetalae</taxon>
        <taxon>rosids</taxon>
        <taxon>fabids</taxon>
        <taxon>Rosales</taxon>
        <taxon>Rhamnaceae</taxon>
        <taxon>rhamnoid group</taxon>
        <taxon>Rhamneae</taxon>
        <taxon>Rhamnella</taxon>
    </lineage>
</organism>
<dbReference type="EMBL" id="VOIH02000001">
    <property type="protein sequence ID" value="KAF3455718.1"/>
    <property type="molecule type" value="Genomic_DNA"/>
</dbReference>
<feature type="region of interest" description="Disordered" evidence="1">
    <location>
        <begin position="124"/>
        <end position="173"/>
    </location>
</feature>
<gene>
    <name evidence="2" type="ORF">FNV43_RR00360</name>
</gene>
<dbReference type="AlphaFoldDB" id="A0A8K0HPE8"/>
<feature type="compositionally biased region" description="Polar residues" evidence="1">
    <location>
        <begin position="10"/>
        <end position="22"/>
    </location>
</feature>
<keyword evidence="3" id="KW-1185">Reference proteome</keyword>
<dbReference type="Proteomes" id="UP000796880">
    <property type="component" value="Unassembled WGS sequence"/>
</dbReference>
<comment type="caution">
    <text evidence="2">The sequence shown here is derived from an EMBL/GenBank/DDBJ whole genome shotgun (WGS) entry which is preliminary data.</text>
</comment>
<evidence type="ECO:0000313" key="2">
    <source>
        <dbReference type="EMBL" id="KAF3455718.1"/>
    </source>
</evidence>
<reference evidence="2" key="1">
    <citation type="submission" date="2020-03" db="EMBL/GenBank/DDBJ databases">
        <title>A high-quality chromosome-level genome assembly of a woody plant with both climbing and erect habits, Rhamnella rubrinervis.</title>
        <authorList>
            <person name="Lu Z."/>
            <person name="Yang Y."/>
            <person name="Zhu X."/>
            <person name="Sun Y."/>
        </authorList>
    </citation>
    <scope>NUCLEOTIDE SEQUENCE</scope>
    <source>
        <strain evidence="2">BYM</strain>
        <tissue evidence="2">Leaf</tissue>
    </source>
</reference>
<sequence length="173" mass="18940">MSLSVHFRLGTSSDTTCNTPTELPSLAPPTGLPGNTEEVAINSRLVDPKDDEEEVDRLILACEVPDNVTLDKNKRGGIMHTTSLKAVRELPSMEALRGFGMRCMGSSVYYYTYKDNLVDSVQQGDKEPALQESSRALSSRKKAAPFLATNTRRPRSPHVLSKLDPQSLVYGAS</sequence>
<proteinExistence type="predicted"/>
<name>A0A8K0HPE8_9ROSA</name>
<evidence type="ECO:0000256" key="1">
    <source>
        <dbReference type="SAM" id="MobiDB-lite"/>
    </source>
</evidence>
<protein>
    <submittedName>
        <fullName evidence="2">Uncharacterized protein</fullName>
    </submittedName>
</protein>
<evidence type="ECO:0000313" key="3">
    <source>
        <dbReference type="Proteomes" id="UP000796880"/>
    </source>
</evidence>
<accession>A0A8K0HPE8</accession>
<feature type="region of interest" description="Disordered" evidence="1">
    <location>
        <begin position="1"/>
        <end position="33"/>
    </location>
</feature>